<dbReference type="EMBL" id="LR536450">
    <property type="protein sequence ID" value="VFU09320.1"/>
    <property type="molecule type" value="Genomic_DNA"/>
</dbReference>
<evidence type="ECO:0000313" key="1">
    <source>
        <dbReference type="EMBL" id="VFU09320.1"/>
    </source>
</evidence>
<organism evidence="1 2">
    <name type="scientific">Methylocella tundrae</name>
    <dbReference type="NCBI Taxonomy" id="227605"/>
    <lineage>
        <taxon>Bacteria</taxon>
        <taxon>Pseudomonadati</taxon>
        <taxon>Pseudomonadota</taxon>
        <taxon>Alphaproteobacteria</taxon>
        <taxon>Hyphomicrobiales</taxon>
        <taxon>Beijerinckiaceae</taxon>
        <taxon>Methylocella</taxon>
    </lineage>
</organism>
<proteinExistence type="predicted"/>
<sequence length="64" mass="7515">MKTQSTMAEENLVARHCQYSDCTQQQYRRQQNKSYRRQENIQATLPRSADRALFDGEGKFDQSA</sequence>
<dbReference type="KEGG" id="mtun:MTUNDRAET4_2433"/>
<protein>
    <submittedName>
        <fullName evidence="1">Uncharacterized protein</fullName>
    </submittedName>
</protein>
<dbReference type="Proteomes" id="UP000294360">
    <property type="component" value="Chromosome"/>
</dbReference>
<name>A0A4U8Z1S9_METTU</name>
<gene>
    <name evidence="1" type="ORF">MTUNDRAET4_2433</name>
</gene>
<reference evidence="1 2" key="1">
    <citation type="submission" date="2019-03" db="EMBL/GenBank/DDBJ databases">
        <authorList>
            <person name="Kox A.R. M."/>
        </authorList>
    </citation>
    <scope>NUCLEOTIDE SEQUENCE [LARGE SCALE GENOMIC DNA]</scope>
    <source>
        <strain evidence="1">MTUNDRAET4 annotated genome</strain>
    </source>
</reference>
<evidence type="ECO:0000313" key="2">
    <source>
        <dbReference type="Proteomes" id="UP000294360"/>
    </source>
</evidence>
<dbReference type="AlphaFoldDB" id="A0A4U8Z1S9"/>
<accession>A0A4U8Z1S9</accession>